<feature type="region of interest" description="Disordered" evidence="1">
    <location>
        <begin position="253"/>
        <end position="274"/>
    </location>
</feature>
<evidence type="ECO:0000256" key="1">
    <source>
        <dbReference type="SAM" id="MobiDB-lite"/>
    </source>
</evidence>
<gene>
    <name evidence="2" type="ORF">TBRA_LOCUS2270</name>
</gene>
<dbReference type="Proteomes" id="UP000479190">
    <property type="component" value="Unassembled WGS sequence"/>
</dbReference>
<protein>
    <submittedName>
        <fullName evidence="2">Uncharacterized protein</fullName>
    </submittedName>
</protein>
<organism evidence="2 3">
    <name type="scientific">Trichogramma brassicae</name>
    <dbReference type="NCBI Taxonomy" id="86971"/>
    <lineage>
        <taxon>Eukaryota</taxon>
        <taxon>Metazoa</taxon>
        <taxon>Ecdysozoa</taxon>
        <taxon>Arthropoda</taxon>
        <taxon>Hexapoda</taxon>
        <taxon>Insecta</taxon>
        <taxon>Pterygota</taxon>
        <taxon>Neoptera</taxon>
        <taxon>Endopterygota</taxon>
        <taxon>Hymenoptera</taxon>
        <taxon>Apocrita</taxon>
        <taxon>Proctotrupomorpha</taxon>
        <taxon>Chalcidoidea</taxon>
        <taxon>Trichogrammatidae</taxon>
        <taxon>Trichogramma</taxon>
    </lineage>
</organism>
<keyword evidence="3" id="KW-1185">Reference proteome</keyword>
<sequence>MFIGRNKLGHVKDPVENITYIDSNEMDINEFKRKLAPEDKLEAVKFKFKTTMLYDKIQLSKKYEVHIALMRPTMKRLYGGYPWAYRTTYWDCKLNVNGAMGHGLVELTEPYRGECPLARLPSPNGTSLLEPPSRPEGADEKSYNEVALLWLGNPRCKDEKLCGADVASLARLIQLRSTQFLQLQEILLTLESTRQSSHNSNFDSQVQHLSDNVMNLRIEESPADDFLESDNTEFDYISLDDVHEDFTDLRYSSDEDEEYDDNNEHFKKKPMMWR</sequence>
<dbReference type="AlphaFoldDB" id="A0A6H5I173"/>
<reference evidence="2 3" key="1">
    <citation type="submission" date="2020-02" db="EMBL/GenBank/DDBJ databases">
        <authorList>
            <person name="Ferguson B K."/>
        </authorList>
    </citation>
    <scope>NUCLEOTIDE SEQUENCE [LARGE SCALE GENOMIC DNA]</scope>
</reference>
<name>A0A6H5I173_9HYME</name>
<accession>A0A6H5I173</accession>
<proteinExistence type="predicted"/>
<dbReference type="EMBL" id="CADCXV010000446">
    <property type="protein sequence ID" value="CAB0030263.1"/>
    <property type="molecule type" value="Genomic_DNA"/>
</dbReference>
<evidence type="ECO:0000313" key="3">
    <source>
        <dbReference type="Proteomes" id="UP000479190"/>
    </source>
</evidence>
<evidence type="ECO:0000313" key="2">
    <source>
        <dbReference type="EMBL" id="CAB0030263.1"/>
    </source>
</evidence>